<organism evidence="11">
    <name type="scientific">Setaria italica</name>
    <name type="common">Foxtail millet</name>
    <name type="synonym">Panicum italicum</name>
    <dbReference type="NCBI Taxonomy" id="4555"/>
    <lineage>
        <taxon>Eukaryota</taxon>
        <taxon>Viridiplantae</taxon>
        <taxon>Streptophyta</taxon>
        <taxon>Embryophyta</taxon>
        <taxon>Tracheophyta</taxon>
        <taxon>Spermatophyta</taxon>
        <taxon>Magnoliopsida</taxon>
        <taxon>Liliopsida</taxon>
        <taxon>Poales</taxon>
        <taxon>Poaceae</taxon>
        <taxon>PACMAD clade</taxon>
        <taxon>Panicoideae</taxon>
        <taxon>Panicodae</taxon>
        <taxon>Paniceae</taxon>
        <taxon>Cenchrinae</taxon>
        <taxon>Setaria</taxon>
    </lineage>
</organism>
<dbReference type="PROSITE" id="PS00108">
    <property type="entry name" value="PROTEIN_KINASE_ST"/>
    <property type="match status" value="1"/>
</dbReference>
<evidence type="ECO:0000313" key="13">
    <source>
        <dbReference type="Proteomes" id="UP000004995"/>
    </source>
</evidence>
<dbReference type="EMBL" id="AGNK02003998">
    <property type="status" value="NOT_ANNOTATED_CDS"/>
    <property type="molecule type" value="Genomic_DNA"/>
</dbReference>
<dbReference type="Pfam" id="PF23577">
    <property type="entry name" value="LysM_RLK"/>
    <property type="match status" value="1"/>
</dbReference>
<evidence type="ECO:0000313" key="11">
    <source>
        <dbReference type="EMBL" id="RCV32051.1"/>
    </source>
</evidence>
<dbReference type="EMBL" id="CM003533">
    <property type="protein sequence ID" value="RCV32051.1"/>
    <property type="molecule type" value="Genomic_DNA"/>
</dbReference>
<keyword evidence="7" id="KW-1133">Transmembrane helix</keyword>
<dbReference type="Gene3D" id="3.30.200.20">
    <property type="entry name" value="Phosphorylase Kinase, domain 1"/>
    <property type="match status" value="1"/>
</dbReference>
<evidence type="ECO:0000256" key="5">
    <source>
        <dbReference type="ARBA" id="ARBA00022741"/>
    </source>
</evidence>
<dbReference type="Gramene" id="KQL02706">
    <property type="protein sequence ID" value="KQL02706"/>
    <property type="gene ID" value="SETIT_015681mg"/>
</dbReference>
<dbReference type="PROSITE" id="PS50011">
    <property type="entry name" value="PROTEIN_KINASE_DOM"/>
    <property type="match status" value="1"/>
</dbReference>
<evidence type="ECO:0000256" key="6">
    <source>
        <dbReference type="ARBA" id="ARBA00022840"/>
    </source>
</evidence>
<dbReference type="InterPro" id="IPR000719">
    <property type="entry name" value="Prot_kinase_dom"/>
</dbReference>
<keyword evidence="4" id="KW-0732">Signal</keyword>
<evidence type="ECO:0000259" key="10">
    <source>
        <dbReference type="PROSITE" id="PS50011"/>
    </source>
</evidence>
<dbReference type="HOGENOM" id="CLU_000288_99_3_1"/>
<dbReference type="AlphaFoldDB" id="K3YN45"/>
<reference evidence="11" key="2">
    <citation type="submission" date="2015-07" db="EMBL/GenBank/DDBJ databases">
        <authorList>
            <person name="Noorani M."/>
        </authorList>
    </citation>
    <scope>NUCLEOTIDE SEQUENCE</scope>
    <source>
        <strain evidence="11">Yugu1</strain>
    </source>
</reference>
<feature type="domain" description="Protein kinase" evidence="10">
    <location>
        <begin position="172"/>
        <end position="459"/>
    </location>
</feature>
<dbReference type="GO" id="GO:0019199">
    <property type="term" value="F:transmembrane receptor protein kinase activity"/>
    <property type="evidence" value="ECO:0007669"/>
    <property type="project" value="InterPro"/>
</dbReference>
<dbReference type="GO" id="GO:0005524">
    <property type="term" value="F:ATP binding"/>
    <property type="evidence" value="ECO:0007669"/>
    <property type="project" value="UniProtKB-KW"/>
</dbReference>
<dbReference type="InterPro" id="IPR011009">
    <property type="entry name" value="Kinase-like_dom_sf"/>
</dbReference>
<dbReference type="Gene3D" id="1.10.510.10">
    <property type="entry name" value="Transferase(Phosphotransferase) domain 1"/>
    <property type="match status" value="1"/>
</dbReference>
<dbReference type="InterPro" id="IPR001245">
    <property type="entry name" value="Ser-Thr/Tyr_kinase_cat_dom"/>
</dbReference>
<dbReference type="Proteomes" id="UP000004995">
    <property type="component" value="Unassembled WGS sequence"/>
</dbReference>
<evidence type="ECO:0000256" key="9">
    <source>
        <dbReference type="ARBA" id="ARBA00023157"/>
    </source>
</evidence>
<dbReference type="GO" id="GO:0045087">
    <property type="term" value="P:innate immune response"/>
    <property type="evidence" value="ECO:0007669"/>
    <property type="project" value="InterPro"/>
</dbReference>
<sequence>MDYIQAGQSVNISFRCGCQTLAKSPFSSYLAGSFPYKVASGEIYSSIAGHFNGLTTTDWLDKANSYPTNNIPDTGTVNVTVNCSCGNPGISKEYGLFLTYPLNGQTLASVAANYSFNSREQLDLLKKYNPGMDTNTSGLVFIPVRDANGSYHPLTSPGRRKAKKAALLPSSEESTQLAATSSMDKTALSSSQADSASAVPGITVDKSKAAIKKMDMQATNEFLAELKVLTHVHHLNLVRLIGYCIESSLFLVYEFIENGNLSQHLRGTGYQPLSWAARVQIALDSARGLEYIHEHTVPVYIHRDIKSANILIDKNYRAKVADFGLTKLTEVGNTSLPTRGIVGTFGYMPPEYARYGDVSPKVDVYAFGVVLYELISAKEAIVRSTESSSDSKGLVYLFEEALNEPDPKEGLQRMIDPALGEDYPIDSILKMTSLARACTQEDPKSRPTMRSVVVALMTLSSTSEFWDMNALQDNQGLVNLMSGR</sequence>
<protein>
    <recommendedName>
        <fullName evidence="10">Protein kinase domain-containing protein</fullName>
    </recommendedName>
</protein>
<evidence type="ECO:0000256" key="8">
    <source>
        <dbReference type="ARBA" id="ARBA00023136"/>
    </source>
</evidence>
<evidence type="ECO:0000256" key="7">
    <source>
        <dbReference type="ARBA" id="ARBA00022989"/>
    </source>
</evidence>
<evidence type="ECO:0000256" key="3">
    <source>
        <dbReference type="ARBA" id="ARBA00022692"/>
    </source>
</evidence>
<dbReference type="SUPFAM" id="SSF56112">
    <property type="entry name" value="Protein kinase-like (PK-like)"/>
    <property type="match status" value="1"/>
</dbReference>
<proteinExistence type="predicted"/>
<dbReference type="InterPro" id="IPR008271">
    <property type="entry name" value="Ser/Thr_kinase_AS"/>
</dbReference>
<dbReference type="eggNOG" id="ENOG502QPX8">
    <property type="taxonomic scope" value="Eukaryota"/>
</dbReference>
<dbReference type="OrthoDB" id="4062651at2759"/>
<dbReference type="Pfam" id="PF07714">
    <property type="entry name" value="PK_Tyr_Ser-Thr"/>
    <property type="match status" value="1"/>
</dbReference>
<dbReference type="STRING" id="4555.K3YN45"/>
<keyword evidence="8" id="KW-0472">Membrane</keyword>
<gene>
    <name evidence="11" type="ORF">SETIT_6G227400v2</name>
</gene>
<keyword evidence="9" id="KW-1015">Disulfide bond</keyword>
<comment type="subcellular location">
    <subcellularLocation>
        <location evidence="1">Cell membrane</location>
        <topology evidence="1">Single-pass membrane protein</topology>
    </subcellularLocation>
</comment>
<dbReference type="InterPro" id="IPR057097">
    <property type="entry name" value="LysM_RLK3/10"/>
</dbReference>
<dbReference type="SMART" id="SM00220">
    <property type="entry name" value="S_TKc"/>
    <property type="match status" value="1"/>
</dbReference>
<dbReference type="GO" id="GO:0005886">
    <property type="term" value="C:plasma membrane"/>
    <property type="evidence" value="ECO:0007669"/>
    <property type="project" value="UniProtKB-SubCell"/>
</dbReference>
<evidence type="ECO:0000256" key="4">
    <source>
        <dbReference type="ARBA" id="ARBA00022729"/>
    </source>
</evidence>
<dbReference type="FunFam" id="1.10.510.10:FF:000468">
    <property type="entry name" value="PTI1-like tyrosine-protein kinase 3"/>
    <property type="match status" value="1"/>
</dbReference>
<keyword evidence="6" id="KW-0067">ATP-binding</keyword>
<name>K3YN45_SETIT</name>
<dbReference type="PANTHER" id="PTHR46204">
    <property type="entry name" value="CHITIN ELICITOR RECEPTOR KINASE 1-RELATED"/>
    <property type="match status" value="1"/>
</dbReference>
<evidence type="ECO:0000313" key="12">
    <source>
        <dbReference type="EnsemblPlants" id="KQL02706"/>
    </source>
</evidence>
<keyword evidence="2" id="KW-1003">Cell membrane</keyword>
<dbReference type="EnsemblPlants" id="KQL02706">
    <property type="protein sequence ID" value="KQL02706"/>
    <property type="gene ID" value="SETIT_015681mg"/>
</dbReference>
<dbReference type="PANTHER" id="PTHR46204:SF2">
    <property type="entry name" value="CHITIN ELICITOR RECEPTOR KINASE 1"/>
    <property type="match status" value="1"/>
</dbReference>
<accession>K3YN45</accession>
<keyword evidence="3" id="KW-0812">Transmembrane</keyword>
<keyword evidence="5" id="KW-0547">Nucleotide-binding</keyword>
<dbReference type="OMA" id="PWTKRVQ"/>
<keyword evidence="13" id="KW-1185">Reference proteome</keyword>
<reference evidence="12" key="3">
    <citation type="submission" date="2018-08" db="UniProtKB">
        <authorList>
            <consortium name="EnsemblPlants"/>
        </authorList>
    </citation>
    <scope>IDENTIFICATION</scope>
    <source>
        <strain evidence="12">Yugu1</strain>
    </source>
</reference>
<reference evidence="11 13" key="1">
    <citation type="journal article" date="2012" name="Nat. Biotechnol.">
        <title>Reference genome sequence of the model plant Setaria.</title>
        <authorList>
            <person name="Bennetzen J.L."/>
            <person name="Schmutz J."/>
            <person name="Wang H."/>
            <person name="Percifield R."/>
            <person name="Hawkins J."/>
            <person name="Pontaroli A.C."/>
            <person name="Estep M."/>
            <person name="Feng L."/>
            <person name="Vaughn J.N."/>
            <person name="Grimwood J."/>
            <person name="Jenkins J."/>
            <person name="Barry K."/>
            <person name="Lindquist E."/>
            <person name="Hellsten U."/>
            <person name="Deshpande S."/>
            <person name="Wang X."/>
            <person name="Wu X."/>
            <person name="Mitros T."/>
            <person name="Triplett J."/>
            <person name="Yang X."/>
            <person name="Ye C.Y."/>
            <person name="Mauro-Herrera M."/>
            <person name="Wang L."/>
            <person name="Li P."/>
            <person name="Sharma M."/>
            <person name="Sharma R."/>
            <person name="Ronald P.C."/>
            <person name="Panaud O."/>
            <person name="Kellogg E.A."/>
            <person name="Brutnell T.P."/>
            <person name="Doust A.N."/>
            <person name="Tuskan G.A."/>
            <person name="Rokhsar D."/>
            <person name="Devos K.M."/>
        </authorList>
    </citation>
    <scope>NUCLEOTIDE SEQUENCE [LARGE SCALE GENOMIC DNA]</scope>
    <source>
        <strain evidence="13">cv. Yugu1</strain>
        <strain evidence="11">Yugu1</strain>
    </source>
</reference>
<dbReference type="InterPro" id="IPR044812">
    <property type="entry name" value="CERK1/LYK3-like"/>
</dbReference>
<evidence type="ECO:0000256" key="2">
    <source>
        <dbReference type="ARBA" id="ARBA00022475"/>
    </source>
</evidence>
<evidence type="ECO:0000256" key="1">
    <source>
        <dbReference type="ARBA" id="ARBA00004162"/>
    </source>
</evidence>